<evidence type="ECO:0000256" key="2">
    <source>
        <dbReference type="ARBA" id="ARBA00023239"/>
    </source>
</evidence>
<dbReference type="Pfam" id="PF04909">
    <property type="entry name" value="Amidohydro_2"/>
    <property type="match status" value="1"/>
</dbReference>
<dbReference type="GO" id="GO:0016787">
    <property type="term" value="F:hydrolase activity"/>
    <property type="evidence" value="ECO:0007669"/>
    <property type="project" value="InterPro"/>
</dbReference>
<evidence type="ECO:0000313" key="5">
    <source>
        <dbReference type="EMBL" id="KAH7232374.1"/>
    </source>
</evidence>
<evidence type="ECO:0000259" key="4">
    <source>
        <dbReference type="Pfam" id="PF04909"/>
    </source>
</evidence>
<name>A0A9P9G6V9_FUSRE</name>
<dbReference type="RefSeq" id="XP_046044034.1">
    <property type="nucleotide sequence ID" value="XM_046190747.1"/>
</dbReference>
<dbReference type="GeneID" id="70220701"/>
<dbReference type="Proteomes" id="UP000720189">
    <property type="component" value="Unassembled WGS sequence"/>
</dbReference>
<keyword evidence="2 3" id="KW-0456">Lyase</keyword>
<evidence type="ECO:0000256" key="1">
    <source>
        <dbReference type="ARBA" id="ARBA00022793"/>
    </source>
</evidence>
<dbReference type="InterPro" id="IPR032465">
    <property type="entry name" value="ACMSD"/>
</dbReference>
<feature type="domain" description="Amidohydrolase-related" evidence="4">
    <location>
        <begin position="44"/>
        <end position="284"/>
    </location>
</feature>
<sequence length="296" mass="32945">MVLSTFDFPVVDVWANPVGDSVLPEARRLFEQSHVNPDLIARKLSPDELVAMMDAAGVDQICLTAWYRPGVAVFSNSEVADYTRAHPTRIFGIASVDLLDPVAAVAELDHYVKREGFKGLRVVPWLWNLPPTDAHYWPLYVKCVELDIPFLTQVGHTGPLCPSEVGRPIPYIDAVALKFPALKIVCGHIGHPWTAEMIAVAWKHENVFIDTSAHLPKYYPPELIRFANTTGRKKVMFGTNFPQLTWTKCVSQAAEYLREGAVIGLRADSMKDFMGGNARRVFKLGDSSRKVLSASL</sequence>
<comment type="similarity">
    <text evidence="3">Belongs to the metallo-dependent hydrolases superfamily.</text>
</comment>
<keyword evidence="6" id="KW-1185">Reference proteome</keyword>
<dbReference type="AlphaFoldDB" id="A0A9P9G6V9"/>
<dbReference type="OrthoDB" id="432010at2759"/>
<evidence type="ECO:0000313" key="6">
    <source>
        <dbReference type="Proteomes" id="UP000720189"/>
    </source>
</evidence>
<gene>
    <name evidence="5" type="ORF">BKA55DRAFT_544707</name>
</gene>
<keyword evidence="1 3" id="KW-0210">Decarboxylase</keyword>
<dbReference type="Gene3D" id="3.20.20.140">
    <property type="entry name" value="Metal-dependent hydrolases"/>
    <property type="match status" value="1"/>
</dbReference>
<dbReference type="GO" id="GO:0016831">
    <property type="term" value="F:carboxy-lyase activity"/>
    <property type="evidence" value="ECO:0007669"/>
    <property type="project" value="UniProtKB-KW"/>
</dbReference>
<dbReference type="SUPFAM" id="SSF51556">
    <property type="entry name" value="Metallo-dependent hydrolases"/>
    <property type="match status" value="1"/>
</dbReference>
<dbReference type="EMBL" id="JAGMUX010000019">
    <property type="protein sequence ID" value="KAH7232374.1"/>
    <property type="molecule type" value="Genomic_DNA"/>
</dbReference>
<reference evidence="5" key="1">
    <citation type="journal article" date="2021" name="Nat. Commun.">
        <title>Genetic determinants of endophytism in the Arabidopsis root mycobiome.</title>
        <authorList>
            <person name="Mesny F."/>
            <person name="Miyauchi S."/>
            <person name="Thiergart T."/>
            <person name="Pickel B."/>
            <person name="Atanasova L."/>
            <person name="Karlsson M."/>
            <person name="Huettel B."/>
            <person name="Barry K.W."/>
            <person name="Haridas S."/>
            <person name="Chen C."/>
            <person name="Bauer D."/>
            <person name="Andreopoulos W."/>
            <person name="Pangilinan J."/>
            <person name="LaButti K."/>
            <person name="Riley R."/>
            <person name="Lipzen A."/>
            <person name="Clum A."/>
            <person name="Drula E."/>
            <person name="Henrissat B."/>
            <person name="Kohler A."/>
            <person name="Grigoriev I.V."/>
            <person name="Martin F.M."/>
            <person name="Hacquard S."/>
        </authorList>
    </citation>
    <scope>NUCLEOTIDE SEQUENCE</scope>
    <source>
        <strain evidence="5">MPI-CAGE-AT-0023</strain>
    </source>
</reference>
<accession>A0A9P9G6V9</accession>
<comment type="caution">
    <text evidence="5">The sequence shown here is derived from an EMBL/GenBank/DDBJ whole genome shotgun (WGS) entry which is preliminary data.</text>
</comment>
<dbReference type="InterPro" id="IPR032466">
    <property type="entry name" value="Metal_Hydrolase"/>
</dbReference>
<protein>
    <recommendedName>
        <fullName evidence="4">Amidohydrolase-related domain-containing protein</fullName>
    </recommendedName>
</protein>
<proteinExistence type="inferred from homology"/>
<dbReference type="PANTHER" id="PTHR21240">
    <property type="entry name" value="2-AMINO-3-CARBOXYLMUCONATE-6-SEMIALDEHYDE DECARBOXYLASE"/>
    <property type="match status" value="1"/>
</dbReference>
<evidence type="ECO:0000256" key="3">
    <source>
        <dbReference type="RuleBase" id="RU366045"/>
    </source>
</evidence>
<dbReference type="InterPro" id="IPR006680">
    <property type="entry name" value="Amidohydro-rel"/>
</dbReference>
<dbReference type="PANTHER" id="PTHR21240:SF19">
    <property type="entry name" value="CATALYTIC_ HYDROLASE"/>
    <property type="match status" value="1"/>
</dbReference>
<organism evidence="5 6">
    <name type="scientific">Fusarium redolens</name>
    <dbReference type="NCBI Taxonomy" id="48865"/>
    <lineage>
        <taxon>Eukaryota</taxon>
        <taxon>Fungi</taxon>
        <taxon>Dikarya</taxon>
        <taxon>Ascomycota</taxon>
        <taxon>Pezizomycotina</taxon>
        <taxon>Sordariomycetes</taxon>
        <taxon>Hypocreomycetidae</taxon>
        <taxon>Hypocreales</taxon>
        <taxon>Nectriaceae</taxon>
        <taxon>Fusarium</taxon>
        <taxon>Fusarium redolens species complex</taxon>
    </lineage>
</organism>